<gene>
    <name evidence="2" type="ORF">C1SCF055_LOCUS40470</name>
</gene>
<accession>A0A9P1DS19</accession>
<proteinExistence type="predicted"/>
<evidence type="ECO:0000313" key="2">
    <source>
        <dbReference type="EMBL" id="CAI4015652.1"/>
    </source>
</evidence>
<keyword evidence="4" id="KW-1185">Reference proteome</keyword>
<dbReference type="GO" id="GO:0003677">
    <property type="term" value="F:DNA binding"/>
    <property type="evidence" value="ECO:0007669"/>
    <property type="project" value="InterPro"/>
</dbReference>
<evidence type="ECO:0000313" key="3">
    <source>
        <dbReference type="EMBL" id="CAL4802964.1"/>
    </source>
</evidence>
<dbReference type="SUPFAM" id="SSF56349">
    <property type="entry name" value="DNA breaking-rejoining enzymes"/>
    <property type="match status" value="1"/>
</dbReference>
<evidence type="ECO:0000313" key="4">
    <source>
        <dbReference type="Proteomes" id="UP001152797"/>
    </source>
</evidence>
<evidence type="ECO:0000256" key="1">
    <source>
        <dbReference type="SAM" id="MobiDB-lite"/>
    </source>
</evidence>
<keyword evidence="3" id="KW-0675">Receptor</keyword>
<protein>
    <submittedName>
        <fullName evidence="3">Ultraviolet-B receptor UVR8</fullName>
    </submittedName>
</protein>
<feature type="region of interest" description="Disordered" evidence="1">
    <location>
        <begin position="1"/>
        <end position="63"/>
    </location>
</feature>
<dbReference type="Proteomes" id="UP001152797">
    <property type="component" value="Unassembled WGS sequence"/>
</dbReference>
<organism evidence="2">
    <name type="scientific">Cladocopium goreaui</name>
    <dbReference type="NCBI Taxonomy" id="2562237"/>
    <lineage>
        <taxon>Eukaryota</taxon>
        <taxon>Sar</taxon>
        <taxon>Alveolata</taxon>
        <taxon>Dinophyceae</taxon>
        <taxon>Suessiales</taxon>
        <taxon>Symbiodiniaceae</taxon>
        <taxon>Cladocopium</taxon>
    </lineage>
</organism>
<feature type="compositionally biased region" description="Basic and acidic residues" evidence="1">
    <location>
        <begin position="14"/>
        <end position="26"/>
    </location>
</feature>
<dbReference type="EMBL" id="CAMXCT020006542">
    <property type="protein sequence ID" value="CAL1169027.1"/>
    <property type="molecule type" value="Genomic_DNA"/>
</dbReference>
<feature type="region of interest" description="Disordered" evidence="1">
    <location>
        <begin position="1565"/>
        <end position="1611"/>
    </location>
</feature>
<dbReference type="OrthoDB" id="420843at2759"/>
<reference evidence="3 4" key="2">
    <citation type="submission" date="2024-05" db="EMBL/GenBank/DDBJ databases">
        <authorList>
            <person name="Chen Y."/>
            <person name="Shah S."/>
            <person name="Dougan E. K."/>
            <person name="Thang M."/>
            <person name="Chan C."/>
        </authorList>
    </citation>
    <scope>NUCLEOTIDE SEQUENCE [LARGE SCALE GENOMIC DNA]</scope>
</reference>
<name>A0A9P1DS19_9DINO</name>
<dbReference type="InterPro" id="IPR011010">
    <property type="entry name" value="DNA_brk_join_enz"/>
</dbReference>
<dbReference type="EMBL" id="CAMXCT030006542">
    <property type="protein sequence ID" value="CAL4802964.1"/>
    <property type="molecule type" value="Genomic_DNA"/>
</dbReference>
<comment type="caution">
    <text evidence="2">The sequence shown here is derived from an EMBL/GenBank/DDBJ whole genome shotgun (WGS) entry which is preliminary data.</text>
</comment>
<dbReference type="EMBL" id="CAMXCT010006542">
    <property type="protein sequence ID" value="CAI4015652.1"/>
    <property type="molecule type" value="Genomic_DNA"/>
</dbReference>
<reference evidence="2" key="1">
    <citation type="submission" date="2022-10" db="EMBL/GenBank/DDBJ databases">
        <authorList>
            <person name="Chen Y."/>
            <person name="Dougan E. K."/>
            <person name="Chan C."/>
            <person name="Rhodes N."/>
            <person name="Thang M."/>
        </authorList>
    </citation>
    <scope>NUCLEOTIDE SEQUENCE</scope>
</reference>
<sequence>MPAGFRAPAPGTVPKDEEQREHRDAADVSPSPGPSASTRDETSAESRGSAPSPAEVPVPIRDGEPKVLSFQRFDAEKLKTSVQKVEEINRIFPGKDRFSQEQLISGKARVTSLERELADLYITVRALQVRINTAESQDQEFELIASTPSTQSGPIAAGQPKAKASARSAEAVPEGAARNQILKQIGLWIRRALEGNHRGLSGRELLPGGSRYYFIARSFSGEVFDPARVVSPWAVAERVVKYRGDTGDSVFVGLPRMEEEVPETPASDIDGEPADHSEVLRAWVGLLNPEFESAVELESDPTEDFHFLGEDGQILLPFAQALVEVADEKFCFATATSAAEPAAPLQKDASKGTAARLGHLEKAVEGQAPVPPATLAATPKARASGDVGSLPGLDPGVVQSALRAGVHPDHLKEFSRLIARKSGKISNLPKQTDKKKVDVLGESEDELLADGGGAASPTALAEPGDPFAAALVKLTTIVESLSDNRRRTKDLDDILDDPSGLDGGAHNLVSSGNQRRQAAVLKALQKSLLENPEQIYRKIETLMLEDFGSREAIPNKPRIREPTRHGSFRGWLEHRSRIPNLNATVRTSWGIAGALDALRSGKTMEAQARLGLLLASLDQVACDRGQWILGAEVSLEMSPPFSSFSRHVPPEFGENPHSRLLDSRWVDAMMYRVKELDDYSERRAKLGKRQSAKVKMKDFLHGAPSAKSSGEANSHFNAKVPGSAASTVDIRAWWFSCFRVLLQADGNLPKFFRSFFRKPVTSGDQSAASLWPMPLPYPAALKATGGISDVEQGDKAFQLAVNFAVLLLNWLHLRRPATAPAEVCLGRPLSKVQWRSVRVMEQTMEACRTASPVSAVDMGRTASKIEDFEEALNRLKAFKEVAAENLLGGYQHGRSSKHGFAPGLRKAPAGEILGALTGNAPLTAKPIVSDRLEFRGVPAFNPSPFLDSKGREVFERPIQCALRPEESVVEPPPVKIHCSLGEKMKLLRKLDDCSRLGMVPESEVLVGYQAGLFCVGKDLTHDRLIFDSRPFNTLEVPLGRWVRAMSSAMPLLDIQLEPGEQCRVSGTDLRDFYYGFLINDERLARNSLVGPVDPKQFRGFKCHRPELEDHQFCYLCLRTLAMGDAQAVELAQTAHLGLLVQAGLLDDKNLLTMDMSVPRERFLGGVVIDDLVFFEIFLADAQKRDVVSISRESLDSAIHEYQRVGLFPHPKKTFVEEPVGEFWGCQFDGVSGSVQANLKRVIPVIAVTKRVICMGVCTIGLLEILVGSWTAICLFRRRLLSIFNVVYAAADCGERQREHVLRLSPELKEELMLLAGLAPLAVTLLRVANSDQLFCSDASDWGIGVTSAQLGTVLKKEIHRHKLKKGVWAKLLSPLRALSRIKGTLLVDDELPEGAQLASHPLWIELASALPFKEVCRQKTREGLHINILELRAMLRVEREAALSQFPLRYFSLADSQVALGVWTKGRSSSVGLNQELQQSLGVHLGCGMYGNAGFIPTEVNSADDPTRGAEVRGPQKSLHSAIAGLEDGKFAEFDKWLEKYGASPYQCSGLPDLAELSGASKAPLKRKEMNIKRHQQYRAAQKVLRRQKGPELTPTKPSSPEPLPSSSSSAQRLKSTVVLCRGSEKADLVDAVSLPRCSALSARALTLLSKVPRRQFVLPVSWKRIDAWQPTCPGFLDLYSGKKGVAKELAEKGKTWVITFELEDSADQDVLMEKNKALIRELLESGCILGLGIAIFCSSFSRAVRPPVRSSAEPYGLANLSGKMLEKVLLGNAHAIWASSLIQLCRELKIHYWVENPDGSFLWLLPEFLQLGSNQSEQLCRLDYCNFGTVWRKRTRFLTSCHLAGQVWWCSRDHRHVHLKGWNKQKHCAWTRFAQTYPRALCKILATALLIDCGLLPNRRHVLLSSISRCQHCRIGEAKNPGPRRVLAQQRDVEQLRNFTLVNEGTASLGNQVWKSFQRWLASEFSSAAVSSLQRSGEVLGLLVVEFGRYLYASGQSIYLMRQLVTHIQRVDPPKRPHLYEAWRLISKWESLEPTVHRTPMPFVIYRAMVSSALAFGWRRVAGVIVLTFEAICRPGEVLKATRSDLLLPCDLIAEDPGRIFLRISNPKSKRRGLGTTQHAKVQNMAVANFLQEIFGHLDPQLPLYPASATTFRKRWNLLLETLHIPITVGLTPASLRAGGAVKAYRSDDDITKLLWKMRLKNLETLQHYLQEVGAESAFLQLPNRSKSAILAASAMFEAYLQHFSSDGSRG</sequence>